<dbReference type="EMBL" id="JAPHEH010000001">
    <property type="protein sequence ID" value="MDG4475604.1"/>
    <property type="molecule type" value="Genomic_DNA"/>
</dbReference>
<reference evidence="2" key="1">
    <citation type="journal article" date="2022" name="bioRxiv">
        <title>Thiovibrio frasassiensisgen. nov., sp. nov., an autotrophic, elemental sulfur disproportionating bacterium isolated from sulfidic karst sediment, and proposal of Thiovibrionaceae fam. nov.</title>
        <authorList>
            <person name="Aronson H."/>
            <person name="Thomas C."/>
            <person name="Bhattacharyya M."/>
            <person name="Eckstein S."/>
            <person name="Jensen S."/>
            <person name="Barco R."/>
            <person name="Macalady J."/>
            <person name="Amend J."/>
        </authorList>
    </citation>
    <scope>NUCLEOTIDE SEQUENCE</scope>
    <source>
        <strain evidence="2">RS19-109</strain>
    </source>
</reference>
<evidence type="ECO:0000256" key="1">
    <source>
        <dbReference type="SAM" id="MobiDB-lite"/>
    </source>
</evidence>
<dbReference type="RefSeq" id="WP_307632577.1">
    <property type="nucleotide sequence ID" value="NZ_JAPHEH010000001.1"/>
</dbReference>
<feature type="compositionally biased region" description="Basic and acidic residues" evidence="1">
    <location>
        <begin position="81"/>
        <end position="96"/>
    </location>
</feature>
<gene>
    <name evidence="2" type="ORF">OLX77_05440</name>
</gene>
<organism evidence="2 3">
    <name type="scientific">Thiovibrio frasassiensis</name>
    <dbReference type="NCBI Taxonomy" id="2984131"/>
    <lineage>
        <taxon>Bacteria</taxon>
        <taxon>Pseudomonadati</taxon>
        <taxon>Thermodesulfobacteriota</taxon>
        <taxon>Desulfobulbia</taxon>
        <taxon>Desulfobulbales</taxon>
        <taxon>Thiovibrionaceae</taxon>
        <taxon>Thiovibrio</taxon>
    </lineage>
</organism>
<proteinExistence type="predicted"/>
<feature type="region of interest" description="Disordered" evidence="1">
    <location>
        <begin position="64"/>
        <end position="96"/>
    </location>
</feature>
<keyword evidence="3" id="KW-1185">Reference proteome</keyword>
<accession>A0A9X4MDK3</accession>
<dbReference type="AlphaFoldDB" id="A0A9X4MDK3"/>
<reference evidence="2" key="2">
    <citation type="submission" date="2022-10" db="EMBL/GenBank/DDBJ databases">
        <authorList>
            <person name="Aronson H.S."/>
        </authorList>
    </citation>
    <scope>NUCLEOTIDE SEQUENCE</scope>
    <source>
        <strain evidence="2">RS19-109</strain>
    </source>
</reference>
<protein>
    <recommendedName>
        <fullName evidence="4">Helix-turn-helix domain-containing protein</fullName>
    </recommendedName>
</protein>
<dbReference type="Proteomes" id="UP001154240">
    <property type="component" value="Unassembled WGS sequence"/>
</dbReference>
<evidence type="ECO:0000313" key="2">
    <source>
        <dbReference type="EMBL" id="MDG4475604.1"/>
    </source>
</evidence>
<sequence>MTTTMDIIRTMYPDRITLSVEELAPLIHLSTCYIRKEVRAGRFLIPWRRIGSRIMFPVSAVVTTLDGSDSPPIPRRRGRPTKAESIAHERQSSTQE</sequence>
<comment type="caution">
    <text evidence="2">The sequence shown here is derived from an EMBL/GenBank/DDBJ whole genome shotgun (WGS) entry which is preliminary data.</text>
</comment>
<evidence type="ECO:0000313" key="3">
    <source>
        <dbReference type="Proteomes" id="UP001154240"/>
    </source>
</evidence>
<name>A0A9X4MDK3_9BACT</name>
<evidence type="ECO:0008006" key="4">
    <source>
        <dbReference type="Google" id="ProtNLM"/>
    </source>
</evidence>